<feature type="binding site" description="axial binding residue" evidence="10">
    <location>
        <position position="468"/>
    </location>
    <ligand>
        <name>heme</name>
        <dbReference type="ChEBI" id="CHEBI:30413"/>
    </ligand>
    <ligandPart>
        <name>Fe</name>
        <dbReference type="ChEBI" id="CHEBI:18248"/>
    </ligandPart>
</feature>
<evidence type="ECO:0000256" key="10">
    <source>
        <dbReference type="PIRSR" id="PIRSR602403-1"/>
    </source>
</evidence>
<dbReference type="PANTHER" id="PTHR24304">
    <property type="entry name" value="CYTOCHROME P450 FAMILY 7"/>
    <property type="match status" value="1"/>
</dbReference>
<evidence type="ECO:0000313" key="13">
    <source>
        <dbReference type="Proteomes" id="UP000030671"/>
    </source>
</evidence>
<dbReference type="Proteomes" id="UP000030671">
    <property type="component" value="Unassembled WGS sequence"/>
</dbReference>
<keyword evidence="8 11" id="KW-0503">Monooxygenase</keyword>
<sequence length="523" mass="59525">MIILALINIPVMAVVLNVLKQLVLPRDKSLPPEVFHWLPFIGSAPSYGHDPLNFFFKCREKYGDVFTFVLFGRKVTVALGAKGNNFILGGKVANLSAEDAYTHLTTPVFGKDVVYDVPNEVFMEQKKFVKVGLSTDNLRAYVGMIEDEVTEFMNRDSTFRVYQENDINEWGRFDALKVLAEITILTASRTLQGKEVRSNLDKSFSELYSDLDGGFTPINFLFPNLPLESYRKRDRAQQKMTDFYVNIIKSRREGTSTNDETDMIAALSNQKYRNGRQLPDHEIAHIMIALLMAGQHTSSTTGSWAILHLAHRPDVAEALYQEQVKHFSNPDGTLRSPTYDEIKTLPVLDAIIRETLRVHPPIHSIMRYVRSDLIVPPTLAAPSKDGQYVVPEGYYVLACPAVSQVDPELWTNASEWDPTRWNDSEGEAQKAFKQYTDENGEKVDYGFGAVSKGTESPYQPFGAGRHRCIGEQFAYLQLGTLLVTMVRNIEMRLETPFPEHNYHTMITMPKEPRMISYRRRKFD</sequence>
<organism evidence="12 13">
    <name type="scientific">Heterobasidion irregulare (strain TC 32-1)</name>
    <dbReference type="NCBI Taxonomy" id="747525"/>
    <lineage>
        <taxon>Eukaryota</taxon>
        <taxon>Fungi</taxon>
        <taxon>Dikarya</taxon>
        <taxon>Basidiomycota</taxon>
        <taxon>Agaricomycotina</taxon>
        <taxon>Agaricomycetes</taxon>
        <taxon>Russulales</taxon>
        <taxon>Bondarzewiaceae</taxon>
        <taxon>Heterobasidion</taxon>
        <taxon>Heterobasidion annosum species complex</taxon>
    </lineage>
</organism>
<dbReference type="GeneID" id="20678309"/>
<dbReference type="GO" id="GO:0016705">
    <property type="term" value="F:oxidoreductase activity, acting on paired donors, with incorporation or reduction of molecular oxygen"/>
    <property type="evidence" value="ECO:0007669"/>
    <property type="project" value="InterPro"/>
</dbReference>
<dbReference type="OrthoDB" id="1055148at2759"/>
<keyword evidence="13" id="KW-1185">Reference proteome</keyword>
<dbReference type="EMBL" id="KI925457">
    <property type="protein sequence ID" value="ETW83131.1"/>
    <property type="molecule type" value="Genomic_DNA"/>
</dbReference>
<dbReference type="GO" id="GO:0005506">
    <property type="term" value="F:iron ion binding"/>
    <property type="evidence" value="ECO:0007669"/>
    <property type="project" value="InterPro"/>
</dbReference>
<comment type="similarity">
    <text evidence="3 11">Belongs to the cytochrome P450 family.</text>
</comment>
<dbReference type="AlphaFoldDB" id="W4KDG3"/>
<reference evidence="12 13" key="1">
    <citation type="journal article" date="2012" name="New Phytol.">
        <title>Insight into trade-off between wood decay and parasitism from the genome of a fungal forest pathogen.</title>
        <authorList>
            <person name="Olson A."/>
            <person name="Aerts A."/>
            <person name="Asiegbu F."/>
            <person name="Belbahri L."/>
            <person name="Bouzid O."/>
            <person name="Broberg A."/>
            <person name="Canback B."/>
            <person name="Coutinho P.M."/>
            <person name="Cullen D."/>
            <person name="Dalman K."/>
            <person name="Deflorio G."/>
            <person name="van Diepen L.T."/>
            <person name="Dunand C."/>
            <person name="Duplessis S."/>
            <person name="Durling M."/>
            <person name="Gonthier P."/>
            <person name="Grimwood J."/>
            <person name="Fossdal C.G."/>
            <person name="Hansson D."/>
            <person name="Henrissat B."/>
            <person name="Hietala A."/>
            <person name="Himmelstrand K."/>
            <person name="Hoffmeister D."/>
            <person name="Hogberg N."/>
            <person name="James T.Y."/>
            <person name="Karlsson M."/>
            <person name="Kohler A."/>
            <person name="Kues U."/>
            <person name="Lee Y.H."/>
            <person name="Lin Y.C."/>
            <person name="Lind M."/>
            <person name="Lindquist E."/>
            <person name="Lombard V."/>
            <person name="Lucas S."/>
            <person name="Lunden K."/>
            <person name="Morin E."/>
            <person name="Murat C."/>
            <person name="Park J."/>
            <person name="Raffaello T."/>
            <person name="Rouze P."/>
            <person name="Salamov A."/>
            <person name="Schmutz J."/>
            <person name="Solheim H."/>
            <person name="Stahlberg J."/>
            <person name="Velez H."/>
            <person name="de Vries R.P."/>
            <person name="Wiebenga A."/>
            <person name="Woodward S."/>
            <person name="Yakovlev I."/>
            <person name="Garbelotto M."/>
            <person name="Martin F."/>
            <person name="Grigoriev I.V."/>
            <person name="Stenlid J."/>
        </authorList>
    </citation>
    <scope>NUCLEOTIDE SEQUENCE [LARGE SCALE GENOMIC DNA]</scope>
    <source>
        <strain evidence="12 13">TC 32-1</strain>
    </source>
</reference>
<dbReference type="PRINTS" id="PR00385">
    <property type="entry name" value="P450"/>
</dbReference>
<keyword evidence="6 11" id="KW-0560">Oxidoreductase</keyword>
<evidence type="ECO:0000256" key="6">
    <source>
        <dbReference type="ARBA" id="ARBA00023002"/>
    </source>
</evidence>
<keyword evidence="9" id="KW-0472">Membrane</keyword>
<dbReference type="HOGENOM" id="CLU_001570_15_0_1"/>
<name>W4KDG3_HETIT</name>
<gene>
    <name evidence="12" type="primary">cpm117</name>
    <name evidence="12" type="ORF">HETIRDRAFT_54612</name>
</gene>
<dbReference type="InterPro" id="IPR001128">
    <property type="entry name" value="Cyt_P450"/>
</dbReference>
<evidence type="ECO:0000256" key="3">
    <source>
        <dbReference type="ARBA" id="ARBA00010617"/>
    </source>
</evidence>
<dbReference type="FunFam" id="1.10.630.10:FF:000033">
    <property type="entry name" value="14-alpha sterol demethylase"/>
    <property type="match status" value="1"/>
</dbReference>
<dbReference type="eggNOG" id="KOG0684">
    <property type="taxonomic scope" value="Eukaryota"/>
</dbReference>
<dbReference type="InterPro" id="IPR050529">
    <property type="entry name" value="CYP450_sterol_14alpha_dmase"/>
</dbReference>
<dbReference type="STRING" id="747525.W4KDG3"/>
<dbReference type="KEGG" id="hir:HETIRDRAFT_54612"/>
<dbReference type="Gene3D" id="1.10.630.10">
    <property type="entry name" value="Cytochrome P450"/>
    <property type="match status" value="1"/>
</dbReference>
<dbReference type="FunCoup" id="W4KDG3">
    <property type="interactions" value="162"/>
</dbReference>
<evidence type="ECO:0000256" key="2">
    <source>
        <dbReference type="ARBA" id="ARBA00004370"/>
    </source>
</evidence>
<proteinExistence type="inferred from homology"/>
<evidence type="ECO:0000256" key="7">
    <source>
        <dbReference type="ARBA" id="ARBA00023004"/>
    </source>
</evidence>
<evidence type="ECO:0000313" key="12">
    <source>
        <dbReference type="EMBL" id="ETW83131.1"/>
    </source>
</evidence>
<comment type="cofactor">
    <cofactor evidence="1 10">
        <name>heme</name>
        <dbReference type="ChEBI" id="CHEBI:30413"/>
    </cofactor>
</comment>
<protein>
    <submittedName>
        <fullName evidence="12">Cytochrome P450 monooxygenase 117</fullName>
    </submittedName>
</protein>
<dbReference type="PANTHER" id="PTHR24304:SF2">
    <property type="entry name" value="24-HYDROXYCHOLESTEROL 7-ALPHA-HYDROXYLASE"/>
    <property type="match status" value="1"/>
</dbReference>
<dbReference type="GO" id="GO:0004497">
    <property type="term" value="F:monooxygenase activity"/>
    <property type="evidence" value="ECO:0007669"/>
    <property type="project" value="UniProtKB-KW"/>
</dbReference>
<evidence type="ECO:0000256" key="4">
    <source>
        <dbReference type="ARBA" id="ARBA00022617"/>
    </source>
</evidence>
<evidence type="ECO:0000256" key="8">
    <source>
        <dbReference type="ARBA" id="ARBA00023033"/>
    </source>
</evidence>
<evidence type="ECO:0000256" key="9">
    <source>
        <dbReference type="ARBA" id="ARBA00023136"/>
    </source>
</evidence>
<dbReference type="SUPFAM" id="SSF48264">
    <property type="entry name" value="Cytochrome P450"/>
    <property type="match status" value="1"/>
</dbReference>
<dbReference type="InterPro" id="IPR017972">
    <property type="entry name" value="Cyt_P450_CS"/>
</dbReference>
<dbReference type="RefSeq" id="XP_009544647.1">
    <property type="nucleotide sequence ID" value="XM_009546352.1"/>
</dbReference>
<accession>W4KDG3</accession>
<keyword evidence="7 10" id="KW-0408">Iron</keyword>
<evidence type="ECO:0000256" key="5">
    <source>
        <dbReference type="ARBA" id="ARBA00022723"/>
    </source>
</evidence>
<dbReference type="Pfam" id="PF00067">
    <property type="entry name" value="p450"/>
    <property type="match status" value="1"/>
</dbReference>
<dbReference type="InterPro" id="IPR002403">
    <property type="entry name" value="Cyt_P450_E_grp-IV"/>
</dbReference>
<dbReference type="InterPro" id="IPR036396">
    <property type="entry name" value="Cyt_P450_sf"/>
</dbReference>
<keyword evidence="4 10" id="KW-0349">Heme</keyword>
<dbReference type="GO" id="GO:0020037">
    <property type="term" value="F:heme binding"/>
    <property type="evidence" value="ECO:0007669"/>
    <property type="project" value="InterPro"/>
</dbReference>
<dbReference type="InParanoid" id="W4KDG3"/>
<dbReference type="CDD" id="cd11042">
    <property type="entry name" value="CYP51-like"/>
    <property type="match status" value="1"/>
</dbReference>
<keyword evidence="5 10" id="KW-0479">Metal-binding</keyword>
<dbReference type="PROSITE" id="PS00086">
    <property type="entry name" value="CYTOCHROME_P450"/>
    <property type="match status" value="1"/>
</dbReference>
<comment type="subcellular location">
    <subcellularLocation>
        <location evidence="2">Membrane</location>
    </subcellularLocation>
</comment>
<dbReference type="GO" id="GO:0016020">
    <property type="term" value="C:membrane"/>
    <property type="evidence" value="ECO:0007669"/>
    <property type="project" value="UniProtKB-SubCell"/>
</dbReference>
<evidence type="ECO:0000256" key="11">
    <source>
        <dbReference type="RuleBase" id="RU000461"/>
    </source>
</evidence>
<dbReference type="PRINTS" id="PR00465">
    <property type="entry name" value="EP450IV"/>
</dbReference>
<evidence type="ECO:0000256" key="1">
    <source>
        <dbReference type="ARBA" id="ARBA00001971"/>
    </source>
</evidence>